<keyword evidence="5 9" id="KW-0812">Transmembrane</keyword>
<protein>
    <recommendedName>
        <fullName evidence="2">histidine kinase</fullName>
        <ecNumber evidence="2">2.7.13.3</ecNumber>
    </recommendedName>
</protein>
<keyword evidence="6 12" id="KW-0418">Kinase</keyword>
<organism evidence="12 13">
    <name type="scientific">Pinibacter aurantiacus</name>
    <dbReference type="NCBI Taxonomy" id="2851599"/>
    <lineage>
        <taxon>Bacteria</taxon>
        <taxon>Pseudomonadati</taxon>
        <taxon>Bacteroidota</taxon>
        <taxon>Chitinophagia</taxon>
        <taxon>Chitinophagales</taxon>
        <taxon>Chitinophagaceae</taxon>
        <taxon>Pinibacter</taxon>
    </lineage>
</organism>
<keyword evidence="4" id="KW-0808">Transferase</keyword>
<accession>A0A9E2W8P6</accession>
<dbReference type="GO" id="GO:0005886">
    <property type="term" value="C:plasma membrane"/>
    <property type="evidence" value="ECO:0007669"/>
    <property type="project" value="TreeGrafter"/>
</dbReference>
<gene>
    <name evidence="12" type="ORF">KTO63_16745</name>
</gene>
<dbReference type="PANTHER" id="PTHR45436:SF5">
    <property type="entry name" value="SENSOR HISTIDINE KINASE TRCS"/>
    <property type="match status" value="1"/>
</dbReference>
<dbReference type="PROSITE" id="PS50885">
    <property type="entry name" value="HAMP"/>
    <property type="match status" value="1"/>
</dbReference>
<evidence type="ECO:0000313" key="13">
    <source>
        <dbReference type="Proteomes" id="UP000812270"/>
    </source>
</evidence>
<comment type="caution">
    <text evidence="12">The sequence shown here is derived from an EMBL/GenBank/DDBJ whole genome shotgun (WGS) entry which is preliminary data.</text>
</comment>
<dbReference type="GO" id="GO:0000155">
    <property type="term" value="F:phosphorelay sensor kinase activity"/>
    <property type="evidence" value="ECO:0007669"/>
    <property type="project" value="InterPro"/>
</dbReference>
<dbReference type="AlphaFoldDB" id="A0A9E2W8P6"/>
<dbReference type="CDD" id="cd00082">
    <property type="entry name" value="HisKA"/>
    <property type="match status" value="1"/>
</dbReference>
<dbReference type="Pfam" id="PF00512">
    <property type="entry name" value="HisKA"/>
    <property type="match status" value="1"/>
</dbReference>
<dbReference type="SMART" id="SM00388">
    <property type="entry name" value="HisKA"/>
    <property type="match status" value="1"/>
</dbReference>
<evidence type="ECO:0000256" key="7">
    <source>
        <dbReference type="ARBA" id="ARBA00022989"/>
    </source>
</evidence>
<comment type="catalytic activity">
    <reaction evidence="1">
        <text>ATP + protein L-histidine = ADP + protein N-phospho-L-histidine.</text>
        <dbReference type="EC" id="2.7.13.3"/>
    </reaction>
</comment>
<evidence type="ECO:0000256" key="1">
    <source>
        <dbReference type="ARBA" id="ARBA00000085"/>
    </source>
</evidence>
<dbReference type="PANTHER" id="PTHR45436">
    <property type="entry name" value="SENSOR HISTIDINE KINASE YKOH"/>
    <property type="match status" value="1"/>
</dbReference>
<dbReference type="CDD" id="cd00075">
    <property type="entry name" value="HATPase"/>
    <property type="match status" value="1"/>
</dbReference>
<evidence type="ECO:0000313" key="12">
    <source>
        <dbReference type="EMBL" id="MBV4358816.1"/>
    </source>
</evidence>
<evidence type="ECO:0000256" key="9">
    <source>
        <dbReference type="SAM" id="Phobius"/>
    </source>
</evidence>
<evidence type="ECO:0000259" key="10">
    <source>
        <dbReference type="PROSITE" id="PS50109"/>
    </source>
</evidence>
<feature type="transmembrane region" description="Helical" evidence="9">
    <location>
        <begin position="158"/>
        <end position="178"/>
    </location>
</feature>
<keyword evidence="13" id="KW-1185">Reference proteome</keyword>
<evidence type="ECO:0000256" key="4">
    <source>
        <dbReference type="ARBA" id="ARBA00022679"/>
    </source>
</evidence>
<feature type="transmembrane region" description="Helical" evidence="9">
    <location>
        <begin position="6"/>
        <end position="29"/>
    </location>
</feature>
<feature type="domain" description="Histidine kinase" evidence="10">
    <location>
        <begin position="241"/>
        <end position="457"/>
    </location>
</feature>
<evidence type="ECO:0000256" key="5">
    <source>
        <dbReference type="ARBA" id="ARBA00022692"/>
    </source>
</evidence>
<dbReference type="PROSITE" id="PS50109">
    <property type="entry name" value="HIS_KIN"/>
    <property type="match status" value="1"/>
</dbReference>
<dbReference type="InterPro" id="IPR003660">
    <property type="entry name" value="HAMP_dom"/>
</dbReference>
<evidence type="ECO:0000256" key="3">
    <source>
        <dbReference type="ARBA" id="ARBA00022553"/>
    </source>
</evidence>
<feature type="domain" description="HAMP" evidence="11">
    <location>
        <begin position="180"/>
        <end position="233"/>
    </location>
</feature>
<dbReference type="Proteomes" id="UP000812270">
    <property type="component" value="Unassembled WGS sequence"/>
</dbReference>
<dbReference type="RefSeq" id="WP_217792534.1">
    <property type="nucleotide sequence ID" value="NZ_JAHSPG010000013.1"/>
</dbReference>
<keyword evidence="3" id="KW-0597">Phosphoprotein</keyword>
<keyword evidence="7 9" id="KW-1133">Transmembrane helix</keyword>
<sequence>MPVKLRITLFFTLIVFLILSIVCISIYYISYENRERNFRTRLTNRAVTTARLLSQTDIFNQALLQKIDASTTVAMLDKTMQAYDSNGVLIYSYSDKTNDTISVSQKILDETRKKNNYFFTINKKDGIGYYFSDNGNPVTIITAAYDPEGRKNLQQLSFVLWLCFLTGIIITVGVGYFFSQRLLAPVRKIADDVNAITAQSLAKRIKYEKRKDEWTYLAQTLNILLNRLEESFDTQGRFIANASHELSTPLTSIFSQLEVSLQKDRDAAAYRAVMQSVLEDVHQLIRLTQTLLQFAQASGRPGGVELQLIRIDEIVMRMPHEMTKLDKRYQARINFNNLPVEEDKLLVLGNEDLLSSAIKNIVHNACKYSADHAVLLELSAIQNAVCIAVTDKGPGIPHEKLQLIFEPFYRADQHHREPGFGLGLPLASKIIKLHKGEIKVTTSTQGTTFTIILPIAMFNS</sequence>
<keyword evidence="8" id="KW-0902">Two-component regulatory system</keyword>
<name>A0A9E2W8P6_9BACT</name>
<dbReference type="InterPro" id="IPR003661">
    <property type="entry name" value="HisK_dim/P_dom"/>
</dbReference>
<evidence type="ECO:0000256" key="2">
    <source>
        <dbReference type="ARBA" id="ARBA00012438"/>
    </source>
</evidence>
<evidence type="ECO:0000256" key="6">
    <source>
        <dbReference type="ARBA" id="ARBA00022777"/>
    </source>
</evidence>
<keyword evidence="9" id="KW-0472">Membrane</keyword>
<dbReference type="SMART" id="SM00387">
    <property type="entry name" value="HATPase_c"/>
    <property type="match status" value="1"/>
</dbReference>
<evidence type="ECO:0000256" key="8">
    <source>
        <dbReference type="ARBA" id="ARBA00023012"/>
    </source>
</evidence>
<dbReference type="EMBL" id="JAHSPG010000013">
    <property type="protein sequence ID" value="MBV4358816.1"/>
    <property type="molecule type" value="Genomic_DNA"/>
</dbReference>
<evidence type="ECO:0000259" key="11">
    <source>
        <dbReference type="PROSITE" id="PS50885"/>
    </source>
</evidence>
<dbReference type="EC" id="2.7.13.3" evidence="2"/>
<dbReference type="InterPro" id="IPR050428">
    <property type="entry name" value="TCS_sensor_his_kinase"/>
</dbReference>
<dbReference type="InterPro" id="IPR005467">
    <property type="entry name" value="His_kinase_dom"/>
</dbReference>
<reference evidence="12" key="1">
    <citation type="submission" date="2021-06" db="EMBL/GenBank/DDBJ databases">
        <authorList>
            <person name="Huq M.A."/>
        </authorList>
    </citation>
    <scope>NUCLEOTIDE SEQUENCE</scope>
    <source>
        <strain evidence="12">MAH-26</strain>
    </source>
</reference>
<proteinExistence type="predicted"/>
<dbReference type="Pfam" id="PF02518">
    <property type="entry name" value="HATPase_c"/>
    <property type="match status" value="1"/>
</dbReference>
<dbReference type="InterPro" id="IPR003594">
    <property type="entry name" value="HATPase_dom"/>
</dbReference>